<gene>
    <name evidence="1" type="ORF">GCM10023321_25950</name>
</gene>
<name>A0ABP9Q5G7_9PSEU</name>
<accession>A0ABP9Q5G7</accession>
<organism evidence="1 2">
    <name type="scientific">Pseudonocardia eucalypti</name>
    <dbReference type="NCBI Taxonomy" id="648755"/>
    <lineage>
        <taxon>Bacteria</taxon>
        <taxon>Bacillati</taxon>
        <taxon>Actinomycetota</taxon>
        <taxon>Actinomycetes</taxon>
        <taxon>Pseudonocardiales</taxon>
        <taxon>Pseudonocardiaceae</taxon>
        <taxon>Pseudonocardia</taxon>
    </lineage>
</organism>
<protein>
    <submittedName>
        <fullName evidence="1">Uncharacterized protein</fullName>
    </submittedName>
</protein>
<keyword evidence="2" id="KW-1185">Reference proteome</keyword>
<evidence type="ECO:0000313" key="1">
    <source>
        <dbReference type="EMBL" id="GAA5154328.1"/>
    </source>
</evidence>
<dbReference type="Proteomes" id="UP001428817">
    <property type="component" value="Unassembled WGS sequence"/>
</dbReference>
<reference evidence="2" key="1">
    <citation type="journal article" date="2019" name="Int. J. Syst. Evol. Microbiol.">
        <title>The Global Catalogue of Microorganisms (GCM) 10K type strain sequencing project: providing services to taxonomists for standard genome sequencing and annotation.</title>
        <authorList>
            <consortium name="The Broad Institute Genomics Platform"/>
            <consortium name="The Broad Institute Genome Sequencing Center for Infectious Disease"/>
            <person name="Wu L."/>
            <person name="Ma J."/>
        </authorList>
    </citation>
    <scope>NUCLEOTIDE SEQUENCE [LARGE SCALE GENOMIC DNA]</scope>
    <source>
        <strain evidence="2">JCM 18303</strain>
    </source>
</reference>
<sequence length="155" mass="16232">MEYVMGKALTCWRNIRTVLNSAVVAMAIIVSTTSSGVYVSRPAEMASVIPAAVIVDSPEQTWPNTWTPPDDPNVIAQFFAWLNACVEGQLDFDPGCREAATDLSLIGVGVDDVVECAQHAAEAVAAGKPGKALGCLESAAQAAFQAWESSHGHGG</sequence>
<dbReference type="EMBL" id="BAABJP010000008">
    <property type="protein sequence ID" value="GAA5154328.1"/>
    <property type="molecule type" value="Genomic_DNA"/>
</dbReference>
<proteinExistence type="predicted"/>
<comment type="caution">
    <text evidence="1">The sequence shown here is derived from an EMBL/GenBank/DDBJ whole genome shotgun (WGS) entry which is preliminary data.</text>
</comment>
<evidence type="ECO:0000313" key="2">
    <source>
        <dbReference type="Proteomes" id="UP001428817"/>
    </source>
</evidence>